<keyword evidence="3" id="KW-1185">Reference proteome</keyword>
<dbReference type="EMBL" id="KQ414664">
    <property type="protein sequence ID" value="KOC65202.1"/>
    <property type="molecule type" value="Genomic_DNA"/>
</dbReference>
<evidence type="ECO:0000313" key="2">
    <source>
        <dbReference type="EMBL" id="KOC65202.1"/>
    </source>
</evidence>
<name>A0A0L7R2U9_9HYME</name>
<sequence length="94" mass="11992">MVCNLLKERKNDKEKKRKKERKSPFFLRVCLCVKRCFRRERSRKFQDEPFFYFRSVRNKEKRKKRKKYKESKMRRMPKQVKTPHTTIYNDKYCF</sequence>
<feature type="region of interest" description="Disordered" evidence="1">
    <location>
        <begin position="1"/>
        <end position="21"/>
    </location>
</feature>
<reference evidence="2 3" key="1">
    <citation type="submission" date="2015-07" db="EMBL/GenBank/DDBJ databases">
        <title>The genome of Habropoda laboriosa.</title>
        <authorList>
            <person name="Pan H."/>
            <person name="Kapheim K."/>
        </authorList>
    </citation>
    <scope>NUCLEOTIDE SEQUENCE [LARGE SCALE GENOMIC DNA]</scope>
    <source>
        <strain evidence="2">0110345459</strain>
    </source>
</reference>
<accession>A0A0L7R2U9</accession>
<protein>
    <submittedName>
        <fullName evidence="2">Uncharacterized protein</fullName>
    </submittedName>
</protein>
<dbReference type="Proteomes" id="UP000053825">
    <property type="component" value="Unassembled WGS sequence"/>
</dbReference>
<gene>
    <name evidence="2" type="ORF">WH47_01352</name>
</gene>
<feature type="compositionally biased region" description="Basic and acidic residues" evidence="1">
    <location>
        <begin position="1"/>
        <end position="14"/>
    </location>
</feature>
<organism evidence="2 3">
    <name type="scientific">Habropoda laboriosa</name>
    <dbReference type="NCBI Taxonomy" id="597456"/>
    <lineage>
        <taxon>Eukaryota</taxon>
        <taxon>Metazoa</taxon>
        <taxon>Ecdysozoa</taxon>
        <taxon>Arthropoda</taxon>
        <taxon>Hexapoda</taxon>
        <taxon>Insecta</taxon>
        <taxon>Pterygota</taxon>
        <taxon>Neoptera</taxon>
        <taxon>Endopterygota</taxon>
        <taxon>Hymenoptera</taxon>
        <taxon>Apocrita</taxon>
        <taxon>Aculeata</taxon>
        <taxon>Apoidea</taxon>
        <taxon>Anthophila</taxon>
        <taxon>Apidae</taxon>
        <taxon>Habropoda</taxon>
    </lineage>
</organism>
<feature type="compositionally biased region" description="Basic residues" evidence="1">
    <location>
        <begin position="60"/>
        <end position="78"/>
    </location>
</feature>
<evidence type="ECO:0000313" key="3">
    <source>
        <dbReference type="Proteomes" id="UP000053825"/>
    </source>
</evidence>
<dbReference type="AlphaFoldDB" id="A0A0L7R2U9"/>
<evidence type="ECO:0000256" key="1">
    <source>
        <dbReference type="SAM" id="MobiDB-lite"/>
    </source>
</evidence>
<proteinExistence type="predicted"/>
<feature type="region of interest" description="Disordered" evidence="1">
    <location>
        <begin position="60"/>
        <end position="82"/>
    </location>
</feature>